<name>X1FXH5_9ZZZZ</name>
<gene>
    <name evidence="4" type="ORF">S03H2_13421</name>
</gene>
<reference evidence="4" key="1">
    <citation type="journal article" date="2014" name="Front. Microbiol.">
        <title>High frequency of phylogenetically diverse reductive dehalogenase-homologous genes in deep subseafloor sedimentary metagenomes.</title>
        <authorList>
            <person name="Kawai M."/>
            <person name="Futagami T."/>
            <person name="Toyoda A."/>
            <person name="Takaki Y."/>
            <person name="Nishi S."/>
            <person name="Hori S."/>
            <person name="Arai W."/>
            <person name="Tsubouchi T."/>
            <person name="Morono Y."/>
            <person name="Uchiyama I."/>
            <person name="Ito T."/>
            <person name="Fujiyama A."/>
            <person name="Inagaki F."/>
            <person name="Takami H."/>
        </authorList>
    </citation>
    <scope>NUCLEOTIDE SEQUENCE</scope>
    <source>
        <strain evidence="4">Expedition CK06-06</strain>
    </source>
</reference>
<dbReference type="SUPFAM" id="SSF53850">
    <property type="entry name" value="Periplasmic binding protein-like II"/>
    <property type="match status" value="1"/>
</dbReference>
<comment type="similarity">
    <text evidence="1">Belongs to the bacterial solute-binding protein 5 family.</text>
</comment>
<dbReference type="InterPro" id="IPR039424">
    <property type="entry name" value="SBP_5"/>
</dbReference>
<dbReference type="Gene3D" id="3.40.190.10">
    <property type="entry name" value="Periplasmic binding protein-like II"/>
    <property type="match status" value="1"/>
</dbReference>
<dbReference type="InterPro" id="IPR030678">
    <property type="entry name" value="Peptide/Ni-bd"/>
</dbReference>
<dbReference type="EMBL" id="BARU01006815">
    <property type="protein sequence ID" value="GAH37265.1"/>
    <property type="molecule type" value="Genomic_DNA"/>
</dbReference>
<dbReference type="InterPro" id="IPR000914">
    <property type="entry name" value="SBP_5_dom"/>
</dbReference>
<evidence type="ECO:0000259" key="3">
    <source>
        <dbReference type="Pfam" id="PF00496"/>
    </source>
</evidence>
<dbReference type="Pfam" id="PF00496">
    <property type="entry name" value="SBP_bac_5"/>
    <property type="match status" value="1"/>
</dbReference>
<evidence type="ECO:0000256" key="1">
    <source>
        <dbReference type="ARBA" id="ARBA00005695"/>
    </source>
</evidence>
<evidence type="ECO:0000313" key="4">
    <source>
        <dbReference type="EMBL" id="GAH37265.1"/>
    </source>
</evidence>
<proteinExistence type="inferred from homology"/>
<dbReference type="PANTHER" id="PTHR30290">
    <property type="entry name" value="PERIPLASMIC BINDING COMPONENT OF ABC TRANSPORTER"/>
    <property type="match status" value="1"/>
</dbReference>
<feature type="non-terminal residue" evidence="4">
    <location>
        <position position="428"/>
    </location>
</feature>
<dbReference type="GO" id="GO:0015833">
    <property type="term" value="P:peptide transport"/>
    <property type="evidence" value="ECO:0007669"/>
    <property type="project" value="TreeGrafter"/>
</dbReference>
<feature type="domain" description="Solute-binding protein family 5" evidence="3">
    <location>
        <begin position="1"/>
        <end position="353"/>
    </location>
</feature>
<dbReference type="PROSITE" id="PS01040">
    <property type="entry name" value="SBP_BACTERIAL_5"/>
    <property type="match status" value="1"/>
</dbReference>
<dbReference type="GO" id="GO:0042597">
    <property type="term" value="C:periplasmic space"/>
    <property type="evidence" value="ECO:0007669"/>
    <property type="project" value="UniProtKB-ARBA"/>
</dbReference>
<accession>X1FXH5</accession>
<dbReference type="Gene3D" id="3.90.76.10">
    <property type="entry name" value="Dipeptide-binding Protein, Domain 1"/>
    <property type="match status" value="1"/>
</dbReference>
<comment type="caution">
    <text evidence="4">The sequence shown here is derived from an EMBL/GenBank/DDBJ whole genome shotgun (WGS) entry which is preliminary data.</text>
</comment>
<dbReference type="CDD" id="cd08512">
    <property type="entry name" value="PBP2_NikA_DppA_OppA_like_7"/>
    <property type="match status" value="1"/>
</dbReference>
<dbReference type="AlphaFoldDB" id="X1FXH5"/>
<keyword evidence="2" id="KW-0732">Signal</keyword>
<dbReference type="GO" id="GO:1904680">
    <property type="term" value="F:peptide transmembrane transporter activity"/>
    <property type="evidence" value="ECO:0007669"/>
    <property type="project" value="TreeGrafter"/>
</dbReference>
<feature type="non-terminal residue" evidence="4">
    <location>
        <position position="1"/>
    </location>
</feature>
<dbReference type="PIRSF" id="PIRSF002741">
    <property type="entry name" value="MppA"/>
    <property type="match status" value="1"/>
</dbReference>
<sequence>LAKDWKVSKDGLIWTFYLREGVKFHDGEPFNAQAVKYSIERAMKLGLGAAFIFDPVKEIKIIDNHTVQFILKYAAPFDRIVASANAAWIMSPKSAKKGREWFEEGHEAGTGPYMLESWKPDEEIVFKKFEDYWGGWKRPHLDRIIVKIIKEAVVSQQMLEAGEADLATRIPLDSIARVQAREDCEVLRGPSFMNYSLHLNTAKPPLDKKLVRQAISYAIPYQDIIKVSVAGWGRQAVGPVPYGEFGHDEYLYQYRYNLDKARKLMAEAGYPKGIDGKLILTYAAENIAEKKFCPLIKEGLAKVGIEVEIRPMLWTSQWEWVKGDPQKAQDLAALLWWPTFNDPYDTLYSLWHVEEEPYWNFAYYKNPKFDQLIKEAYETSGIDPERAKGLYSTAQQILIMDAPSVFLFDVERGVYKRANLKGYIINPS</sequence>
<dbReference type="GO" id="GO:0043190">
    <property type="term" value="C:ATP-binding cassette (ABC) transporter complex"/>
    <property type="evidence" value="ECO:0007669"/>
    <property type="project" value="InterPro"/>
</dbReference>
<dbReference type="InterPro" id="IPR023765">
    <property type="entry name" value="SBP_5_CS"/>
</dbReference>
<dbReference type="Gene3D" id="3.10.105.10">
    <property type="entry name" value="Dipeptide-binding Protein, Domain 3"/>
    <property type="match status" value="1"/>
</dbReference>
<evidence type="ECO:0000256" key="2">
    <source>
        <dbReference type="ARBA" id="ARBA00022729"/>
    </source>
</evidence>
<organism evidence="4">
    <name type="scientific">marine sediment metagenome</name>
    <dbReference type="NCBI Taxonomy" id="412755"/>
    <lineage>
        <taxon>unclassified sequences</taxon>
        <taxon>metagenomes</taxon>
        <taxon>ecological metagenomes</taxon>
    </lineage>
</organism>
<protein>
    <recommendedName>
        <fullName evidence="3">Solute-binding protein family 5 domain-containing protein</fullName>
    </recommendedName>
</protein>